<dbReference type="NCBIfam" id="NF047752">
    <property type="entry name" value="MntA_antitoxin"/>
    <property type="match status" value="1"/>
</dbReference>
<name>A0ABR4WVC1_9GAMM</name>
<evidence type="ECO:0000313" key="2">
    <source>
        <dbReference type="EMBL" id="KGE78684.1"/>
    </source>
</evidence>
<evidence type="ECO:0000313" key="3">
    <source>
        <dbReference type="Proteomes" id="UP000029721"/>
    </source>
</evidence>
<dbReference type="Proteomes" id="UP000029721">
    <property type="component" value="Unassembled WGS sequence"/>
</dbReference>
<organism evidence="2 3">
    <name type="scientific">Halomonas salina</name>
    <dbReference type="NCBI Taxonomy" id="42565"/>
    <lineage>
        <taxon>Bacteria</taxon>
        <taxon>Pseudomonadati</taxon>
        <taxon>Pseudomonadota</taxon>
        <taxon>Gammaproteobacteria</taxon>
        <taxon>Oceanospirillales</taxon>
        <taxon>Halomonadaceae</taxon>
        <taxon>Halomonas</taxon>
    </lineage>
</organism>
<comment type="caution">
    <text evidence="2">The sequence shown here is derived from an EMBL/GenBank/DDBJ whole genome shotgun (WGS) entry which is preliminary data.</text>
</comment>
<dbReference type="InterPro" id="IPR052930">
    <property type="entry name" value="TA_antitoxin_MntA"/>
</dbReference>
<dbReference type="SUPFAM" id="SSF81301">
    <property type="entry name" value="Nucleotidyltransferase"/>
    <property type="match status" value="1"/>
</dbReference>
<dbReference type="InterPro" id="IPR043519">
    <property type="entry name" value="NT_sf"/>
</dbReference>
<keyword evidence="3" id="KW-1185">Reference proteome</keyword>
<dbReference type="Gene3D" id="3.30.460.10">
    <property type="entry name" value="Beta Polymerase, domain 2"/>
    <property type="match status" value="1"/>
</dbReference>
<dbReference type="InterPro" id="IPR041633">
    <property type="entry name" value="Polbeta"/>
</dbReference>
<dbReference type="CDD" id="cd05403">
    <property type="entry name" value="NT_KNTase_like"/>
    <property type="match status" value="1"/>
</dbReference>
<protein>
    <recommendedName>
        <fullName evidence="1">Polymerase beta nucleotidyltransferase domain-containing protein</fullName>
    </recommendedName>
</protein>
<proteinExistence type="predicted"/>
<accession>A0ABR4WVC1</accession>
<dbReference type="EMBL" id="JOKD01000013">
    <property type="protein sequence ID" value="KGE78684.1"/>
    <property type="molecule type" value="Genomic_DNA"/>
</dbReference>
<evidence type="ECO:0000259" key="1">
    <source>
        <dbReference type="Pfam" id="PF18765"/>
    </source>
</evidence>
<gene>
    <name evidence="2" type="ORF">FP66_01720</name>
</gene>
<dbReference type="PANTHER" id="PTHR43852:SF2">
    <property type="entry name" value="PROTEIN ADENYLYLTRANSFERASE MNTA"/>
    <property type="match status" value="1"/>
</dbReference>
<sequence>MDALRALAGEQQEIAALWLYGSRARGDHHAGSDYDLAIAFVDWLEDPLERRLRPEMLALDWQQALGLPEGQLSLVDLAIAPIPLGWSIISEGRLLLDRRPQVRMAQEARVMSRWEIDYMHREGINA</sequence>
<dbReference type="PANTHER" id="PTHR43852">
    <property type="entry name" value="NUCLEOTIDYLTRANSFERASE"/>
    <property type="match status" value="1"/>
</dbReference>
<feature type="domain" description="Polymerase beta nucleotidyltransferase" evidence="1">
    <location>
        <begin position="7"/>
        <end position="99"/>
    </location>
</feature>
<dbReference type="Pfam" id="PF18765">
    <property type="entry name" value="Polbeta"/>
    <property type="match status" value="1"/>
</dbReference>
<reference evidence="2 3" key="1">
    <citation type="submission" date="2014-06" db="EMBL/GenBank/DDBJ databases">
        <title>Draft genome sequence of an extremely salt tolerant bacteria Halomonas salina/CIFRI 1.</title>
        <authorList>
            <person name="Behera B.D."/>
            <person name="Meena D.K."/>
            <person name="Das P."/>
            <person name="Maharana J."/>
            <person name="Paria P."/>
            <person name="Sharma A.P."/>
            <person name="Shamsudheen K.V."/>
            <person name="Rijit J."/>
            <person name="Dixit V."/>
            <person name="Verma A."/>
            <person name="Scaria V."/>
            <person name="Sivasubbu S."/>
        </authorList>
    </citation>
    <scope>NUCLEOTIDE SEQUENCE [LARGE SCALE GENOMIC DNA]</scope>
    <source>
        <strain evidence="2 3">CIFRI 1</strain>
    </source>
</reference>